<feature type="region of interest" description="Disordered" evidence="5">
    <location>
        <begin position="66"/>
        <end position="88"/>
    </location>
</feature>
<keyword evidence="7" id="KW-1185">Reference proteome</keyword>
<evidence type="ECO:0000256" key="4">
    <source>
        <dbReference type="ARBA" id="ARBA00022737"/>
    </source>
</evidence>
<dbReference type="Proteomes" id="UP000594638">
    <property type="component" value="Unassembled WGS sequence"/>
</dbReference>
<dbReference type="Gene3D" id="3.80.10.10">
    <property type="entry name" value="Ribonuclease Inhibitor"/>
    <property type="match status" value="2"/>
</dbReference>
<dbReference type="PANTHER" id="PTHR32093">
    <property type="entry name" value="LEUCINE-RICH REPEAT EXTENSIN-LIKE PROTEIN 3-RELATED"/>
    <property type="match status" value="1"/>
</dbReference>
<dbReference type="EMBL" id="CACTIH010000373">
    <property type="protein sequence ID" value="CAA2960148.1"/>
    <property type="molecule type" value="Genomic_DNA"/>
</dbReference>
<reference evidence="6 7" key="1">
    <citation type="submission" date="2019-12" db="EMBL/GenBank/DDBJ databases">
        <authorList>
            <person name="Alioto T."/>
            <person name="Alioto T."/>
            <person name="Gomez Garrido J."/>
        </authorList>
    </citation>
    <scope>NUCLEOTIDE SEQUENCE [LARGE SCALE GENOMIC DNA]</scope>
</reference>
<sequence>MQIICFGGGFALIVLVSLFFHAICLDNHLNHNDLVIEKSREALEIVIGGGGRGGGGIGIGIGGNSPPPNYQDCPPPPPPSCPPPPPSPTPFESNRIEIVYPIIQRFKSKIKYDPRGITKTWNGYDICNKYKGFICDILNDYGVKALAGVNFNGFNFDGPELNLNSFIEELPDITVFHANSNNFRGSFPLKISKLKYLYELDLSNNKYSCEFPYQILGATKLTFLDLRFNTFSGLLPPQIFMLDLDVLFINNNNFMQKLPDNLGSTPALYLTLANNKFIGPIPRSIGLGQTSKTLVEVLFLNNQLSGCLPCEIGLLEKARVFDVSRNFLTGPIPQSFACLLKMETLNLANNQFYGSVPELVCELPNLGNLSLSNNYFTEIGPECWKLIQKKVLDLRMNCIPGLPMQRSPSQCHAFLSRPKYCPNQTPIPCKGFSRNSLEPEPSEFDPKSIVPAEPPLSYTVLKPHRL</sequence>
<dbReference type="OrthoDB" id="676979at2759"/>
<evidence type="ECO:0000256" key="3">
    <source>
        <dbReference type="ARBA" id="ARBA00022729"/>
    </source>
</evidence>
<dbReference type="InterPro" id="IPR032675">
    <property type="entry name" value="LRR_dom_sf"/>
</dbReference>
<dbReference type="AlphaFoldDB" id="A0A8S0Q1K7"/>
<comment type="subcellular location">
    <subcellularLocation>
        <location evidence="1">Secreted</location>
    </subcellularLocation>
</comment>
<proteinExistence type="predicted"/>
<evidence type="ECO:0000313" key="6">
    <source>
        <dbReference type="EMBL" id="CAA2960148.1"/>
    </source>
</evidence>
<keyword evidence="3" id="KW-0732">Signal</keyword>
<evidence type="ECO:0000313" key="7">
    <source>
        <dbReference type="Proteomes" id="UP000594638"/>
    </source>
</evidence>
<dbReference type="Pfam" id="PF00560">
    <property type="entry name" value="LRR_1"/>
    <property type="match status" value="2"/>
</dbReference>
<gene>
    <name evidence="6" type="ORF">OLEA9_A029598</name>
</gene>
<keyword evidence="2" id="KW-0964">Secreted</keyword>
<dbReference type="Gramene" id="OE9A029598T1">
    <property type="protein sequence ID" value="OE9A029598C1"/>
    <property type="gene ID" value="OE9A029598"/>
</dbReference>
<keyword evidence="4" id="KW-0677">Repeat</keyword>
<accession>A0A8S0Q1K7</accession>
<comment type="caution">
    <text evidence="6">The sequence shown here is derived from an EMBL/GenBank/DDBJ whole genome shotgun (WGS) entry which is preliminary data.</text>
</comment>
<dbReference type="GO" id="GO:0005576">
    <property type="term" value="C:extracellular region"/>
    <property type="evidence" value="ECO:0007669"/>
    <property type="project" value="UniProtKB-SubCell"/>
</dbReference>
<evidence type="ECO:0000256" key="2">
    <source>
        <dbReference type="ARBA" id="ARBA00022525"/>
    </source>
</evidence>
<name>A0A8S0Q1K7_OLEEU</name>
<dbReference type="PANTHER" id="PTHR32093:SF131">
    <property type="entry name" value="LEUCINE-RICH REPEAT-CONTAINING N-TERMINAL PLANT-TYPE DOMAIN-CONTAINING PROTEIN"/>
    <property type="match status" value="1"/>
</dbReference>
<evidence type="ECO:0000256" key="1">
    <source>
        <dbReference type="ARBA" id="ARBA00004613"/>
    </source>
</evidence>
<evidence type="ECO:0000256" key="5">
    <source>
        <dbReference type="SAM" id="MobiDB-lite"/>
    </source>
</evidence>
<dbReference type="InterPro" id="IPR051582">
    <property type="entry name" value="LRR_extensin-like_regulator"/>
</dbReference>
<dbReference type="SUPFAM" id="SSF52058">
    <property type="entry name" value="L domain-like"/>
    <property type="match status" value="1"/>
</dbReference>
<protein>
    <submittedName>
        <fullName evidence="6">Uncharacterized protein</fullName>
    </submittedName>
</protein>
<dbReference type="InterPro" id="IPR001611">
    <property type="entry name" value="Leu-rich_rpt"/>
</dbReference>
<organism evidence="6 7">
    <name type="scientific">Olea europaea subsp. europaea</name>
    <dbReference type="NCBI Taxonomy" id="158383"/>
    <lineage>
        <taxon>Eukaryota</taxon>
        <taxon>Viridiplantae</taxon>
        <taxon>Streptophyta</taxon>
        <taxon>Embryophyta</taxon>
        <taxon>Tracheophyta</taxon>
        <taxon>Spermatophyta</taxon>
        <taxon>Magnoliopsida</taxon>
        <taxon>eudicotyledons</taxon>
        <taxon>Gunneridae</taxon>
        <taxon>Pentapetalae</taxon>
        <taxon>asterids</taxon>
        <taxon>lamiids</taxon>
        <taxon>Lamiales</taxon>
        <taxon>Oleaceae</taxon>
        <taxon>Oleeae</taxon>
        <taxon>Olea</taxon>
    </lineage>
</organism>